<reference evidence="1" key="1">
    <citation type="journal article" date="2021" name="Proc. Natl. Acad. Sci. U.S.A.">
        <title>A Catalog of Tens of Thousands of Viruses from Human Metagenomes Reveals Hidden Associations with Chronic Diseases.</title>
        <authorList>
            <person name="Tisza M.J."/>
            <person name="Buck C.B."/>
        </authorList>
    </citation>
    <scope>NUCLEOTIDE SEQUENCE</scope>
    <source>
        <strain evidence="1">Ctzeq1</strain>
    </source>
</reference>
<organism evidence="1">
    <name type="scientific">Podoviridae sp. ctzeq1</name>
    <dbReference type="NCBI Taxonomy" id="2826597"/>
    <lineage>
        <taxon>Viruses</taxon>
        <taxon>Duplodnaviria</taxon>
        <taxon>Heunggongvirae</taxon>
        <taxon>Uroviricota</taxon>
        <taxon>Caudoviricetes</taxon>
    </lineage>
</organism>
<protein>
    <submittedName>
        <fullName evidence="1">Uncharacterized protein</fullName>
    </submittedName>
</protein>
<dbReference type="EMBL" id="BK014787">
    <property type="protein sequence ID" value="DAD75694.1"/>
    <property type="molecule type" value="Genomic_DNA"/>
</dbReference>
<name>A0A8S5M0H5_9CAUD</name>
<evidence type="ECO:0000313" key="1">
    <source>
        <dbReference type="EMBL" id="DAD75694.1"/>
    </source>
</evidence>
<proteinExistence type="predicted"/>
<sequence length="31" mass="4040">MVLHYLFPNFWYYNRRKIEIMIPNIILKLWN</sequence>
<accession>A0A8S5M0H5</accession>